<dbReference type="Gene3D" id="3.90.215.10">
    <property type="entry name" value="Gamma Fibrinogen, chain A, domain 1"/>
    <property type="match status" value="1"/>
</dbReference>
<dbReference type="InParanoid" id="A0A6P8SA09"/>
<dbReference type="SUPFAM" id="SSF56496">
    <property type="entry name" value="Fibrinogen C-terminal domain-like"/>
    <property type="match status" value="1"/>
</dbReference>
<dbReference type="AlphaFoldDB" id="A0A6P8SA09"/>
<keyword evidence="2" id="KW-0732">Signal</keyword>
<dbReference type="CDD" id="cd00087">
    <property type="entry name" value="FReD"/>
    <property type="match status" value="1"/>
</dbReference>
<reference evidence="5" key="1">
    <citation type="submission" date="2025-08" db="UniProtKB">
        <authorList>
            <consortium name="RefSeq"/>
        </authorList>
    </citation>
    <scope>IDENTIFICATION</scope>
</reference>
<keyword evidence="4" id="KW-1185">Reference proteome</keyword>
<evidence type="ECO:0000256" key="2">
    <source>
        <dbReference type="SAM" id="SignalP"/>
    </source>
</evidence>
<dbReference type="KEGG" id="gsh:117367027"/>
<dbReference type="GeneID" id="117367027"/>
<protein>
    <submittedName>
        <fullName evidence="5">Angiopoietin-related protein 5-like</fullName>
    </submittedName>
</protein>
<dbReference type="PROSITE" id="PS51406">
    <property type="entry name" value="FIBRINOGEN_C_2"/>
    <property type="match status" value="1"/>
</dbReference>
<name>A0A6P8SA09_GEOSA</name>
<dbReference type="InterPro" id="IPR050373">
    <property type="entry name" value="Fibrinogen_C-term_domain"/>
</dbReference>
<accession>A0A6P8SA09</accession>
<evidence type="ECO:0000313" key="4">
    <source>
        <dbReference type="Proteomes" id="UP000515159"/>
    </source>
</evidence>
<keyword evidence="1" id="KW-1015">Disulfide bond</keyword>
<dbReference type="PANTHER" id="PTHR19143">
    <property type="entry name" value="FIBRINOGEN/TENASCIN/ANGIOPOEITIN"/>
    <property type="match status" value="1"/>
</dbReference>
<feature type="domain" description="Fibrinogen C-terminal" evidence="3">
    <location>
        <begin position="28"/>
        <end position="266"/>
    </location>
</feature>
<dbReference type="PROSITE" id="PS00514">
    <property type="entry name" value="FIBRINOGEN_C_1"/>
    <property type="match status" value="1"/>
</dbReference>
<dbReference type="GO" id="GO:0050868">
    <property type="term" value="P:negative regulation of T cell activation"/>
    <property type="evidence" value="ECO:0007669"/>
    <property type="project" value="TreeGrafter"/>
</dbReference>
<dbReference type="NCBIfam" id="NF040941">
    <property type="entry name" value="GGGWT_bact"/>
    <property type="match status" value="1"/>
</dbReference>
<feature type="chain" id="PRO_5027799182" evidence="2">
    <location>
        <begin position="27"/>
        <end position="266"/>
    </location>
</feature>
<evidence type="ECO:0000313" key="5">
    <source>
        <dbReference type="RefSeq" id="XP_033815099.1"/>
    </source>
</evidence>
<dbReference type="Proteomes" id="UP000515159">
    <property type="component" value="Chromosome 9"/>
</dbReference>
<proteinExistence type="predicted"/>
<dbReference type="GO" id="GO:0050776">
    <property type="term" value="P:regulation of immune response"/>
    <property type="evidence" value="ECO:0007669"/>
    <property type="project" value="TreeGrafter"/>
</dbReference>
<dbReference type="RefSeq" id="XP_033815099.1">
    <property type="nucleotide sequence ID" value="XM_033959208.1"/>
</dbReference>
<evidence type="ECO:0000256" key="1">
    <source>
        <dbReference type="ARBA" id="ARBA00023157"/>
    </source>
</evidence>
<dbReference type="PANTHER" id="PTHR19143:SF263">
    <property type="entry name" value="FIBRINOGEN-LIKE PROTEIN 1"/>
    <property type="match status" value="1"/>
</dbReference>
<dbReference type="OrthoDB" id="7940501at2759"/>
<sequence length="266" mass="29806">MNSASLLKCFSGIAILLCLSLHQVKPKQSPLPAGEDCSGIWKKDPKSASGVYWIKPAGAPQSFQAYCDMNQDGGSTVIQRHNGEDSLDFNRMWQEYKDGFGNPAGEHWIGLEKIYLLSNQPNKKSELSVNLQSFNNDKACSKYESFQISNEAKGYQLSLGAYSGTGGDAFRGQDNIQDYKSQEGSKFSTIDMDNDDCNPCIRGDIAMNSCSQSHDSGWWFSACGMADLNGEWHSKDNYMDWESSIYWKTWKPRESMKMSELKLKTV</sequence>
<evidence type="ECO:0000259" key="3">
    <source>
        <dbReference type="PROSITE" id="PS51406"/>
    </source>
</evidence>
<dbReference type="SMART" id="SM00186">
    <property type="entry name" value="FBG"/>
    <property type="match status" value="1"/>
</dbReference>
<organism evidence="4 5">
    <name type="scientific">Geotrypetes seraphini</name>
    <name type="common">Gaboon caecilian</name>
    <name type="synonym">Caecilia seraphini</name>
    <dbReference type="NCBI Taxonomy" id="260995"/>
    <lineage>
        <taxon>Eukaryota</taxon>
        <taxon>Metazoa</taxon>
        <taxon>Chordata</taxon>
        <taxon>Craniata</taxon>
        <taxon>Vertebrata</taxon>
        <taxon>Euteleostomi</taxon>
        <taxon>Amphibia</taxon>
        <taxon>Gymnophiona</taxon>
        <taxon>Geotrypetes</taxon>
    </lineage>
</organism>
<dbReference type="InterPro" id="IPR014716">
    <property type="entry name" value="Fibrinogen_a/b/g_C_1"/>
</dbReference>
<dbReference type="InterPro" id="IPR020837">
    <property type="entry name" value="Fibrinogen_CS"/>
</dbReference>
<dbReference type="GO" id="GO:0005615">
    <property type="term" value="C:extracellular space"/>
    <property type="evidence" value="ECO:0007669"/>
    <property type="project" value="TreeGrafter"/>
</dbReference>
<feature type="signal peptide" evidence="2">
    <location>
        <begin position="1"/>
        <end position="26"/>
    </location>
</feature>
<dbReference type="Pfam" id="PF00147">
    <property type="entry name" value="Fibrinogen_C"/>
    <property type="match status" value="1"/>
</dbReference>
<gene>
    <name evidence="5" type="primary">LOC117367027</name>
</gene>
<dbReference type="InterPro" id="IPR036056">
    <property type="entry name" value="Fibrinogen-like_C"/>
</dbReference>
<dbReference type="InterPro" id="IPR002181">
    <property type="entry name" value="Fibrinogen_a/b/g_C_dom"/>
</dbReference>